<sequence length="338" mass="37971">MSDGDYAEQLRLQRQAFEAQFGSLESMGFEDKTKAEQQQNEELSEDTSLASEDSGGESDGASCSDSNENESFEGFSDHDFQTQDKSNTTQRQPKVIKFDGSSDVYVAPSKKEQKIIRSGRAPGKTLLDAKLEEDLIKASENDTGDVTNDGEKENLQKDLELQRFLKESHLLSAFGNNSPSGADLTLQTMDNVEYKDDQLFGKARSRTLEMRLKNLASVNGKAEKLEKVPMNIRRGMTDKHIKRIKKHEHEAREGGIVLSKVKKGEYRKIDATYRKDIERRIGHKNASNEAQRRAKRQKGLKVHSVGRSTRNGLIISPDEIKRINGAPGKVQKGKGRRR</sequence>
<keyword evidence="3" id="KW-1185">Reference proteome</keyword>
<dbReference type="Proteomes" id="UP000190274">
    <property type="component" value="Chromosome H"/>
</dbReference>
<dbReference type="OrthoDB" id="5556956at2759"/>
<name>A0A1G4K2B6_9SACH</name>
<reference evidence="2 3" key="1">
    <citation type="submission" date="2016-03" db="EMBL/GenBank/DDBJ databases">
        <authorList>
            <person name="Devillers H."/>
        </authorList>
    </citation>
    <scope>NUCLEOTIDE SEQUENCE [LARGE SCALE GENOMIC DNA]</scope>
    <source>
        <strain evidence="2">CBS 10888</strain>
    </source>
</reference>
<dbReference type="GO" id="GO:0000462">
    <property type="term" value="P:maturation of SSU-rRNA from tricistronic rRNA transcript (SSU-rRNA, 5.8S rRNA, LSU-rRNA)"/>
    <property type="evidence" value="ECO:0007669"/>
    <property type="project" value="EnsemblFungi"/>
</dbReference>
<feature type="compositionally biased region" description="Low complexity" evidence="1">
    <location>
        <begin position="48"/>
        <end position="66"/>
    </location>
</feature>
<feature type="compositionally biased region" description="Polar residues" evidence="1">
    <location>
        <begin position="83"/>
        <end position="92"/>
    </location>
</feature>
<gene>
    <name evidence="2" type="ORF">LADA_0H07932G</name>
</gene>
<dbReference type="AlphaFoldDB" id="A0A1G4K2B6"/>
<accession>A0A1G4K2B6</accession>
<dbReference type="PANTHER" id="PTHR28096:SF1">
    <property type="entry name" value="PROTEIN FAF1"/>
    <property type="match status" value="1"/>
</dbReference>
<evidence type="ECO:0000313" key="3">
    <source>
        <dbReference type="Proteomes" id="UP000190274"/>
    </source>
</evidence>
<dbReference type="STRING" id="1266660.A0A1G4K2B6"/>
<evidence type="ECO:0000256" key="1">
    <source>
        <dbReference type="SAM" id="MobiDB-lite"/>
    </source>
</evidence>
<dbReference type="InterPro" id="IPR053030">
    <property type="entry name" value="Ribosomal_biogenesis_FAF1-like"/>
</dbReference>
<dbReference type="PANTHER" id="PTHR28096">
    <property type="entry name" value="PROTEIN FAF1"/>
    <property type="match status" value="1"/>
</dbReference>
<feature type="region of interest" description="Disordered" evidence="1">
    <location>
        <begin position="282"/>
        <end position="338"/>
    </location>
</feature>
<dbReference type="EMBL" id="LT598461">
    <property type="protein sequence ID" value="SCU97731.1"/>
    <property type="molecule type" value="Genomic_DNA"/>
</dbReference>
<dbReference type="GO" id="GO:0005730">
    <property type="term" value="C:nucleolus"/>
    <property type="evidence" value="ECO:0007669"/>
    <property type="project" value="EnsemblFungi"/>
</dbReference>
<feature type="region of interest" description="Disordered" evidence="1">
    <location>
        <begin position="23"/>
        <end position="103"/>
    </location>
</feature>
<proteinExistence type="predicted"/>
<evidence type="ECO:0000313" key="2">
    <source>
        <dbReference type="EMBL" id="SCU97731.1"/>
    </source>
</evidence>
<protein>
    <submittedName>
        <fullName evidence="2">LADA_0H07932g1_1</fullName>
    </submittedName>
</protein>
<organism evidence="2 3">
    <name type="scientific">Lachancea dasiensis</name>
    <dbReference type="NCBI Taxonomy" id="1072105"/>
    <lineage>
        <taxon>Eukaryota</taxon>
        <taxon>Fungi</taxon>
        <taxon>Dikarya</taxon>
        <taxon>Ascomycota</taxon>
        <taxon>Saccharomycotina</taxon>
        <taxon>Saccharomycetes</taxon>
        <taxon>Saccharomycetales</taxon>
        <taxon>Saccharomycetaceae</taxon>
        <taxon>Lachancea</taxon>
    </lineage>
</organism>